<dbReference type="InterPro" id="IPR001944">
    <property type="entry name" value="Glycoside_Hdrlase_35"/>
</dbReference>
<evidence type="ECO:0000259" key="8">
    <source>
        <dbReference type="Pfam" id="PF21467"/>
    </source>
</evidence>
<feature type="domain" description="Beta-galactosidase 1-like first all-beta" evidence="7">
    <location>
        <begin position="373"/>
        <end position="486"/>
    </location>
</feature>
<dbReference type="RefSeq" id="WP_010746794.1">
    <property type="nucleotide sequence ID" value="NZ_BAAAXM010000035.1"/>
</dbReference>
<feature type="active site" description="Nucleophile" evidence="4">
    <location>
        <position position="238"/>
    </location>
</feature>
<evidence type="ECO:0000313" key="9">
    <source>
        <dbReference type="EMBL" id="MDT2537374.1"/>
    </source>
</evidence>
<dbReference type="FunFam" id="3.20.20.80:FF:000116">
    <property type="entry name" value="Beta-galactosidase 3"/>
    <property type="match status" value="1"/>
</dbReference>
<dbReference type="SUPFAM" id="SSF51445">
    <property type="entry name" value="(Trans)glycosidases"/>
    <property type="match status" value="1"/>
</dbReference>
<reference evidence="10" key="1">
    <citation type="submission" date="2023-03" db="EMBL/GenBank/DDBJ databases">
        <authorList>
            <person name="Shen W."/>
            <person name="Cai J."/>
        </authorList>
    </citation>
    <scope>NUCLEOTIDE SEQUENCE</scope>
    <source>
        <strain evidence="9">B646-2</strain>
        <strain evidence="10">Y15</strain>
    </source>
</reference>
<evidence type="ECO:0000259" key="6">
    <source>
        <dbReference type="Pfam" id="PF01301"/>
    </source>
</evidence>
<dbReference type="Proteomes" id="UP001249240">
    <property type="component" value="Unassembled WGS sequence"/>
</dbReference>
<dbReference type="Proteomes" id="UP001254770">
    <property type="component" value="Unassembled WGS sequence"/>
</dbReference>
<dbReference type="SMR" id="A0AAW8TC32"/>
<dbReference type="AlphaFoldDB" id="A0AAW8TC32"/>
<evidence type="ECO:0000256" key="1">
    <source>
        <dbReference type="ARBA" id="ARBA00009809"/>
    </source>
</evidence>
<dbReference type="InterPro" id="IPR017853">
    <property type="entry name" value="GH"/>
</dbReference>
<dbReference type="Gene3D" id="2.60.120.260">
    <property type="entry name" value="Galactose-binding domain-like"/>
    <property type="match status" value="2"/>
</dbReference>
<keyword evidence="2" id="KW-0378">Hydrolase</keyword>
<evidence type="ECO:0000313" key="11">
    <source>
        <dbReference type="Proteomes" id="UP001254770"/>
    </source>
</evidence>
<dbReference type="GO" id="GO:0004565">
    <property type="term" value="F:beta-galactosidase activity"/>
    <property type="evidence" value="ECO:0007669"/>
    <property type="project" value="InterPro"/>
</dbReference>
<dbReference type="SUPFAM" id="SSF49785">
    <property type="entry name" value="Galactose-binding domain-like"/>
    <property type="match status" value="1"/>
</dbReference>
<keyword evidence="3" id="KW-0326">Glycosidase</keyword>
<feature type="domain" description="Beta-galactosidase galactose-binding" evidence="8">
    <location>
        <begin position="505"/>
        <end position="563"/>
    </location>
</feature>
<dbReference type="Pfam" id="PF21317">
    <property type="entry name" value="BetaGal_ABD_1"/>
    <property type="match status" value="1"/>
</dbReference>
<dbReference type="Pfam" id="PF01301">
    <property type="entry name" value="Glyco_hydro_35"/>
    <property type="match status" value="1"/>
</dbReference>
<comment type="similarity">
    <text evidence="1 5">Belongs to the glycosyl hydrolase 35 family.</text>
</comment>
<sequence>MNTFEIKEDFLLNGRPFKILSGAIHYFRVAPTDWYHSLYNLKALGFNTVETYVPWNLHEPRKGEYHFDGILDLEKFLLTAQELGLYAIVRPSPYICAEWEFGGFPAWLLNESTRIRSNEVVYSNHVADYYDVLMKKIVPHQLSNGGNILMVQIENEYGSYGEDKDYLRSIHNLMCERGITVPFFTSDGPWRATLRAGSMIDEDILVTGNFGSKAKENFDSMQKFFDEHDKKWPLMCMEFWDGWFNRWKEPIIQRDPHELAEAVREVLDQGSINLYMFHGGTNFGFMNGCSARGVIDLPQITSYDYGAPLNEQGNPTEKYYALQKMIHDNYPDIQQMAPLVKPSLEIKNIPLTNKVSLFATLDTISEPIHAKYPKTMEELGQNTGYLLYRTTIEKDAEEERLRIIDGRDRSQLFVNQKLQATQYQTEIGDDVKVSLPQNDNQIDVLIENMGRVNYGHKLFADTQRKGIRTGVMADLHFITNWQHYCLSLENCKKVDYSKEWQPNQPSFYRYEFNLSEVRDCFIDLSKFGKGIVFVNQTNIGRFWEVGPTLSLYVPSDLLNEGTNEIVIFETEGTFQPQIQLIKEPLYKEMKEG</sequence>
<evidence type="ECO:0000256" key="4">
    <source>
        <dbReference type="PIRSR" id="PIRSR006336-1"/>
    </source>
</evidence>
<dbReference type="InterPro" id="IPR048913">
    <property type="entry name" value="BetaGal_gal-bd"/>
</dbReference>
<dbReference type="Gene3D" id="3.20.20.80">
    <property type="entry name" value="Glycosidases"/>
    <property type="match status" value="1"/>
</dbReference>
<evidence type="ECO:0000256" key="2">
    <source>
        <dbReference type="ARBA" id="ARBA00022801"/>
    </source>
</evidence>
<evidence type="ECO:0000313" key="10">
    <source>
        <dbReference type="EMBL" id="MDT2546468.1"/>
    </source>
</evidence>
<gene>
    <name evidence="10" type="ORF">P7D69_19165</name>
    <name evidence="9" type="ORF">P7D78_04490</name>
</gene>
<dbReference type="Pfam" id="PF21467">
    <property type="entry name" value="BetaGal_gal-bd"/>
    <property type="match status" value="1"/>
</dbReference>
<evidence type="ECO:0000256" key="3">
    <source>
        <dbReference type="ARBA" id="ARBA00023295"/>
    </source>
</evidence>
<dbReference type="PIRSF" id="PIRSF006336">
    <property type="entry name" value="B-gal"/>
    <property type="match status" value="1"/>
</dbReference>
<accession>A0AAW8TC32</accession>
<feature type="active site" description="Proton donor" evidence="4">
    <location>
        <position position="156"/>
    </location>
</feature>
<evidence type="ECO:0000256" key="5">
    <source>
        <dbReference type="RuleBase" id="RU003679"/>
    </source>
</evidence>
<organism evidence="10 11">
    <name type="scientific">Enterococcus raffinosus</name>
    <dbReference type="NCBI Taxonomy" id="71452"/>
    <lineage>
        <taxon>Bacteria</taxon>
        <taxon>Bacillati</taxon>
        <taxon>Bacillota</taxon>
        <taxon>Bacilli</taxon>
        <taxon>Lactobacillales</taxon>
        <taxon>Enterococcaceae</taxon>
        <taxon>Enterococcus</taxon>
    </lineage>
</organism>
<evidence type="ECO:0000259" key="7">
    <source>
        <dbReference type="Pfam" id="PF21317"/>
    </source>
</evidence>
<dbReference type="PRINTS" id="PR00742">
    <property type="entry name" value="GLHYDRLASE35"/>
</dbReference>
<protein>
    <submittedName>
        <fullName evidence="10">Beta-galactosidase</fullName>
    </submittedName>
</protein>
<dbReference type="GO" id="GO:0005975">
    <property type="term" value="P:carbohydrate metabolic process"/>
    <property type="evidence" value="ECO:0007669"/>
    <property type="project" value="InterPro"/>
</dbReference>
<proteinExistence type="inferred from homology"/>
<dbReference type="EMBL" id="JARPXL010000032">
    <property type="protein sequence ID" value="MDT2546468.1"/>
    <property type="molecule type" value="Genomic_DNA"/>
</dbReference>
<dbReference type="InterPro" id="IPR048912">
    <property type="entry name" value="BetaGal1-like_ABD1"/>
</dbReference>
<dbReference type="InterPro" id="IPR008979">
    <property type="entry name" value="Galactose-bd-like_sf"/>
</dbReference>
<dbReference type="EMBL" id="JARPXM010000003">
    <property type="protein sequence ID" value="MDT2537374.1"/>
    <property type="molecule type" value="Genomic_DNA"/>
</dbReference>
<dbReference type="InterPro" id="IPR026283">
    <property type="entry name" value="B-gal_1-like"/>
</dbReference>
<dbReference type="PANTHER" id="PTHR23421">
    <property type="entry name" value="BETA-GALACTOSIDASE RELATED"/>
    <property type="match status" value="1"/>
</dbReference>
<name>A0AAW8TC32_9ENTE</name>
<comment type="caution">
    <text evidence="10">The sequence shown here is derived from an EMBL/GenBank/DDBJ whole genome shotgun (WGS) entry which is preliminary data.</text>
</comment>
<dbReference type="InterPro" id="IPR031330">
    <property type="entry name" value="Gly_Hdrlase_35_cat"/>
</dbReference>
<feature type="domain" description="Glycoside hydrolase 35 catalytic" evidence="6">
    <location>
        <begin position="10"/>
        <end position="327"/>
    </location>
</feature>